<sequence>MRDALAQYEQANETGLQNYSEQQELLKRIEMGREAERQLSQMMTAAGNVRSSSSVFLSLGDTRLQPPTICERVVPVKFTRFRISVASKLVPSSTDVRRQHTYPIAHKLVSTTSVMDEWTN</sequence>
<keyword evidence="2" id="KW-1185">Reference proteome</keyword>
<dbReference type="Proteomes" id="UP000308730">
    <property type="component" value="Unassembled WGS sequence"/>
</dbReference>
<dbReference type="EMBL" id="SGPM01000034">
    <property type="protein sequence ID" value="THH31925.1"/>
    <property type="molecule type" value="Genomic_DNA"/>
</dbReference>
<organism evidence="1 2">
    <name type="scientific">Antrodiella citrinella</name>
    <dbReference type="NCBI Taxonomy" id="2447956"/>
    <lineage>
        <taxon>Eukaryota</taxon>
        <taxon>Fungi</taxon>
        <taxon>Dikarya</taxon>
        <taxon>Basidiomycota</taxon>
        <taxon>Agaricomycotina</taxon>
        <taxon>Agaricomycetes</taxon>
        <taxon>Polyporales</taxon>
        <taxon>Steccherinaceae</taxon>
        <taxon>Antrodiella</taxon>
    </lineage>
</organism>
<evidence type="ECO:0000313" key="2">
    <source>
        <dbReference type="Proteomes" id="UP000308730"/>
    </source>
</evidence>
<comment type="caution">
    <text evidence="1">The sequence shown here is derived from an EMBL/GenBank/DDBJ whole genome shotgun (WGS) entry which is preliminary data.</text>
</comment>
<proteinExistence type="predicted"/>
<accession>A0A4S4N0W6</accession>
<reference evidence="1 2" key="1">
    <citation type="submission" date="2019-02" db="EMBL/GenBank/DDBJ databases">
        <title>Genome sequencing of the rare red list fungi Antrodiella citrinella (Flaviporus citrinellus).</title>
        <authorList>
            <person name="Buettner E."/>
            <person name="Kellner H."/>
        </authorList>
    </citation>
    <scope>NUCLEOTIDE SEQUENCE [LARGE SCALE GENOMIC DNA]</scope>
    <source>
        <strain evidence="1 2">DSM 108506</strain>
    </source>
</reference>
<protein>
    <submittedName>
        <fullName evidence="1">Uncharacterized protein</fullName>
    </submittedName>
</protein>
<gene>
    <name evidence="1" type="ORF">EUX98_g2295</name>
</gene>
<evidence type="ECO:0000313" key="1">
    <source>
        <dbReference type="EMBL" id="THH31925.1"/>
    </source>
</evidence>
<dbReference type="AlphaFoldDB" id="A0A4S4N0W6"/>
<name>A0A4S4N0W6_9APHY</name>